<dbReference type="EMBL" id="OZ034825">
    <property type="protein sequence ID" value="CAL1679912.1"/>
    <property type="molecule type" value="Genomic_DNA"/>
</dbReference>
<dbReference type="AlphaFoldDB" id="A0AAV2NID1"/>
<name>A0AAV2NID1_9HYME</name>
<accession>A0AAV2NID1</accession>
<reference evidence="1" key="1">
    <citation type="submission" date="2024-04" db="EMBL/GenBank/DDBJ databases">
        <authorList>
            <consortium name="Molecular Ecology Group"/>
        </authorList>
    </citation>
    <scope>NUCLEOTIDE SEQUENCE</scope>
</reference>
<protein>
    <submittedName>
        <fullName evidence="1">Uncharacterized protein</fullName>
    </submittedName>
</protein>
<evidence type="ECO:0000313" key="1">
    <source>
        <dbReference type="EMBL" id="CAL1679912.1"/>
    </source>
</evidence>
<dbReference type="Proteomes" id="UP001497644">
    <property type="component" value="Chromosome 2"/>
</dbReference>
<sequence length="67" mass="7405">MSTRTFSDRNSLEEIVSVPARPEISPPEGIALEERNGRVTRHPSQQVTEIGTDVVRDTSPQGYPLIS</sequence>
<evidence type="ECO:0000313" key="2">
    <source>
        <dbReference type="Proteomes" id="UP001497644"/>
    </source>
</evidence>
<organism evidence="1 2">
    <name type="scientific">Lasius platythorax</name>
    <dbReference type="NCBI Taxonomy" id="488582"/>
    <lineage>
        <taxon>Eukaryota</taxon>
        <taxon>Metazoa</taxon>
        <taxon>Ecdysozoa</taxon>
        <taxon>Arthropoda</taxon>
        <taxon>Hexapoda</taxon>
        <taxon>Insecta</taxon>
        <taxon>Pterygota</taxon>
        <taxon>Neoptera</taxon>
        <taxon>Endopterygota</taxon>
        <taxon>Hymenoptera</taxon>
        <taxon>Apocrita</taxon>
        <taxon>Aculeata</taxon>
        <taxon>Formicoidea</taxon>
        <taxon>Formicidae</taxon>
        <taxon>Formicinae</taxon>
        <taxon>Lasius</taxon>
        <taxon>Lasius</taxon>
    </lineage>
</organism>
<gene>
    <name evidence="1" type="ORF">LPLAT_LOCUS6020</name>
</gene>
<proteinExistence type="predicted"/>
<keyword evidence="2" id="KW-1185">Reference proteome</keyword>